<sequence>MRTNFTDAQDKRIVALALEYESQHKRVEWKEVARAIRSKHSVQALENRLRALKRTYGRDLSRFPPCFFSTSTPTLSHKQHLRLLEPSQAESAIRDILSNVSAADARQQAGKTDENAGEMLPDAISSVIQMIGAVHRDYVFLDIGAGLGNVAAQFAIQTIARQCLEIEKRPEVFLRGVHCLREHAPRMLLLHKVFLSQGDVLDTPLSSRLPFQRAPKVSLNDFLFDELAKLAVQEQLYMMLRVRLIVSTSRYCPRHRDSCRRRFCSKWRLAKITYGRGSWKSPPIPMYMYTTVQRLEIIVR</sequence>
<dbReference type="GO" id="GO:0031151">
    <property type="term" value="F:histone H3K79 methyltransferase activity"/>
    <property type="evidence" value="ECO:0007669"/>
    <property type="project" value="InterPro"/>
</dbReference>
<reference evidence="3" key="1">
    <citation type="journal article" date="2009" name="Nature">
        <title>Genome sequence and analysis of the Irish potato famine pathogen Phytophthora infestans.</title>
        <authorList>
            <consortium name="The Broad Institute Genome Sequencing Platform"/>
            <person name="Haas B.J."/>
            <person name="Kamoun S."/>
            <person name="Zody M.C."/>
            <person name="Jiang R.H."/>
            <person name="Handsaker R.E."/>
            <person name="Cano L.M."/>
            <person name="Grabherr M."/>
            <person name="Kodira C.D."/>
            <person name="Raffaele S."/>
            <person name="Torto-Alalibo T."/>
            <person name="Bozkurt T.O."/>
            <person name="Ah-Fong A.M."/>
            <person name="Alvarado L."/>
            <person name="Anderson V.L."/>
            <person name="Armstrong M.R."/>
            <person name="Avrova A."/>
            <person name="Baxter L."/>
            <person name="Beynon J."/>
            <person name="Boevink P.C."/>
            <person name="Bollmann S.R."/>
            <person name="Bos J.I."/>
            <person name="Bulone V."/>
            <person name="Cai G."/>
            <person name="Cakir C."/>
            <person name="Carrington J.C."/>
            <person name="Chawner M."/>
            <person name="Conti L."/>
            <person name="Costanzo S."/>
            <person name="Ewan R."/>
            <person name="Fahlgren N."/>
            <person name="Fischbach M.A."/>
            <person name="Fugelstad J."/>
            <person name="Gilroy E.M."/>
            <person name="Gnerre S."/>
            <person name="Green P.J."/>
            <person name="Grenville-Briggs L.J."/>
            <person name="Griffith J."/>
            <person name="Grunwald N.J."/>
            <person name="Horn K."/>
            <person name="Horner N.R."/>
            <person name="Hu C.H."/>
            <person name="Huitema E."/>
            <person name="Jeong D.H."/>
            <person name="Jones A.M."/>
            <person name="Jones J.D."/>
            <person name="Jones R.W."/>
            <person name="Karlsson E.K."/>
            <person name="Kunjeti S.G."/>
            <person name="Lamour K."/>
            <person name="Liu Z."/>
            <person name="Ma L."/>
            <person name="Maclean D."/>
            <person name="Chibucos M.C."/>
            <person name="McDonald H."/>
            <person name="McWalters J."/>
            <person name="Meijer H.J."/>
            <person name="Morgan W."/>
            <person name="Morris P.F."/>
            <person name="Munro C.A."/>
            <person name="O'Neill K."/>
            <person name="Ospina-Giraldo M."/>
            <person name="Pinzon A."/>
            <person name="Pritchard L."/>
            <person name="Ramsahoye B."/>
            <person name="Ren Q."/>
            <person name="Restrepo S."/>
            <person name="Roy S."/>
            <person name="Sadanandom A."/>
            <person name="Savidor A."/>
            <person name="Schornack S."/>
            <person name="Schwartz D.C."/>
            <person name="Schumann U.D."/>
            <person name="Schwessinger B."/>
            <person name="Seyer L."/>
            <person name="Sharpe T."/>
            <person name="Silvar C."/>
            <person name="Song J."/>
            <person name="Studholme D.J."/>
            <person name="Sykes S."/>
            <person name="Thines M."/>
            <person name="van de Vondervoort P.J."/>
            <person name="Phuntumart V."/>
            <person name="Wawra S."/>
            <person name="Weide R."/>
            <person name="Win J."/>
            <person name="Young C."/>
            <person name="Zhou S."/>
            <person name="Fry W."/>
            <person name="Meyers B.C."/>
            <person name="van West P."/>
            <person name="Ristaino J."/>
            <person name="Govers F."/>
            <person name="Birch P.R."/>
            <person name="Whisson S.C."/>
            <person name="Judelson H.S."/>
            <person name="Nusbaum C."/>
        </authorList>
    </citation>
    <scope>NUCLEOTIDE SEQUENCE [LARGE SCALE GENOMIC DNA]</scope>
    <source>
        <strain evidence="3">T30-4</strain>
    </source>
</reference>
<dbReference type="InterPro" id="IPR025789">
    <property type="entry name" value="DOT1_dom"/>
</dbReference>
<dbReference type="Proteomes" id="UP000006643">
    <property type="component" value="Unassembled WGS sequence"/>
</dbReference>
<evidence type="ECO:0000259" key="1">
    <source>
        <dbReference type="Pfam" id="PF08123"/>
    </source>
</evidence>
<proteinExistence type="predicted"/>
<keyword evidence="3" id="KW-1185">Reference proteome</keyword>
<dbReference type="RefSeq" id="XP_002905076.1">
    <property type="nucleotide sequence ID" value="XM_002905030.1"/>
</dbReference>
<evidence type="ECO:0000313" key="2">
    <source>
        <dbReference type="EMBL" id="EEY53458.1"/>
    </source>
</evidence>
<dbReference type="GeneID" id="9464074"/>
<dbReference type="HOGENOM" id="CLU_080855_0_0_1"/>
<dbReference type="KEGG" id="pif:PITG_07113"/>
<dbReference type="OrthoDB" id="443402at2759"/>
<dbReference type="InterPro" id="IPR029063">
    <property type="entry name" value="SAM-dependent_MTases_sf"/>
</dbReference>
<protein>
    <submittedName>
        <fullName evidence="2">Histone methylation protein, putative</fullName>
    </submittedName>
</protein>
<dbReference type="EMBL" id="DS028127">
    <property type="protein sequence ID" value="EEY53458.1"/>
    <property type="molecule type" value="Genomic_DNA"/>
</dbReference>
<dbReference type="SUPFAM" id="SSF53335">
    <property type="entry name" value="S-adenosyl-L-methionine-dependent methyltransferases"/>
    <property type="match status" value="1"/>
</dbReference>
<dbReference type="Gene3D" id="3.40.50.150">
    <property type="entry name" value="Vaccinia Virus protein VP39"/>
    <property type="match status" value="1"/>
</dbReference>
<gene>
    <name evidence="2" type="ORF">PITG_07113</name>
</gene>
<dbReference type="Pfam" id="PF08123">
    <property type="entry name" value="DOT1"/>
    <property type="match status" value="1"/>
</dbReference>
<dbReference type="AlphaFoldDB" id="D0N7A9"/>
<feature type="domain" description="DOT1" evidence="1">
    <location>
        <begin position="109"/>
        <end position="256"/>
    </location>
</feature>
<accession>D0N7A9</accession>
<organism evidence="2 3">
    <name type="scientific">Phytophthora infestans (strain T30-4)</name>
    <name type="common">Potato late blight agent</name>
    <dbReference type="NCBI Taxonomy" id="403677"/>
    <lineage>
        <taxon>Eukaryota</taxon>
        <taxon>Sar</taxon>
        <taxon>Stramenopiles</taxon>
        <taxon>Oomycota</taxon>
        <taxon>Peronosporomycetes</taxon>
        <taxon>Peronosporales</taxon>
        <taxon>Peronosporaceae</taxon>
        <taxon>Phytophthora</taxon>
    </lineage>
</organism>
<dbReference type="InParanoid" id="D0N7A9"/>
<name>D0N7A9_PHYIT</name>
<evidence type="ECO:0000313" key="3">
    <source>
        <dbReference type="Proteomes" id="UP000006643"/>
    </source>
</evidence>
<dbReference type="STRING" id="403677.D0N7A9"/>
<dbReference type="VEuPathDB" id="FungiDB:PITG_07113"/>